<evidence type="ECO:0000256" key="13">
    <source>
        <dbReference type="PROSITE-ProRule" id="PRU00175"/>
    </source>
</evidence>
<keyword evidence="9" id="KW-0539">Nucleus</keyword>
<dbReference type="PROSITE" id="PS50006">
    <property type="entry name" value="FHA_DOMAIN"/>
    <property type="match status" value="1"/>
</dbReference>
<keyword evidence="10" id="KW-0131">Cell cycle</keyword>
<dbReference type="PANTHER" id="PTHR16079:SF4">
    <property type="entry name" value="E3 UBIQUITIN-PROTEIN LIGASE CHFR"/>
    <property type="match status" value="1"/>
</dbReference>
<keyword evidence="4" id="KW-0808">Transferase</keyword>
<feature type="domain" description="FHA" evidence="14">
    <location>
        <begin position="23"/>
        <end position="71"/>
    </location>
</feature>
<evidence type="ECO:0000256" key="5">
    <source>
        <dbReference type="ARBA" id="ARBA00022723"/>
    </source>
</evidence>
<dbReference type="Pfam" id="PF13923">
    <property type="entry name" value="zf-C3HC4_2"/>
    <property type="match status" value="1"/>
</dbReference>
<dbReference type="GO" id="GO:0008270">
    <property type="term" value="F:zinc ion binding"/>
    <property type="evidence" value="ECO:0007669"/>
    <property type="project" value="UniProtKB-KW"/>
</dbReference>
<evidence type="ECO:0000259" key="15">
    <source>
        <dbReference type="PROSITE" id="PS50089"/>
    </source>
</evidence>
<evidence type="ECO:0000256" key="1">
    <source>
        <dbReference type="ARBA" id="ARBA00004322"/>
    </source>
</evidence>
<proteinExistence type="inferred from homology"/>
<gene>
    <name evidence="16" type="ORF">PSON_ATCC_30995.1.T1780016</name>
</gene>
<dbReference type="AlphaFoldDB" id="A0A8S1RL50"/>
<evidence type="ECO:0000313" key="16">
    <source>
        <dbReference type="EMBL" id="CAD8127584.1"/>
    </source>
</evidence>
<accession>A0A8S1RL50</accession>
<keyword evidence="8" id="KW-0862">Zinc</keyword>
<evidence type="ECO:0000256" key="7">
    <source>
        <dbReference type="ARBA" id="ARBA00022786"/>
    </source>
</evidence>
<dbReference type="InterPro" id="IPR052256">
    <property type="entry name" value="E3_ubiquitin-ligase_CHFR"/>
</dbReference>
<name>A0A8S1RL50_9CILI</name>
<comment type="similarity">
    <text evidence="2">Belongs to the CHFR family.</text>
</comment>
<evidence type="ECO:0000256" key="2">
    <source>
        <dbReference type="ARBA" id="ARBA00005797"/>
    </source>
</evidence>
<comment type="caution">
    <text evidence="16">The sequence shown here is derived from an EMBL/GenBank/DDBJ whole genome shotgun (WGS) entry which is preliminary data.</text>
</comment>
<dbReference type="OrthoDB" id="1305878at2759"/>
<dbReference type="PROSITE" id="PS00518">
    <property type="entry name" value="ZF_RING_1"/>
    <property type="match status" value="1"/>
</dbReference>
<dbReference type="Proteomes" id="UP000692954">
    <property type="component" value="Unassembled WGS sequence"/>
</dbReference>
<evidence type="ECO:0000259" key="14">
    <source>
        <dbReference type="PROSITE" id="PS50006"/>
    </source>
</evidence>
<feature type="domain" description="RING-type" evidence="15">
    <location>
        <begin position="154"/>
        <end position="196"/>
    </location>
</feature>
<evidence type="ECO:0000313" key="17">
    <source>
        <dbReference type="Proteomes" id="UP000692954"/>
    </source>
</evidence>
<dbReference type="PANTHER" id="PTHR16079">
    <property type="entry name" value="UBIQUITIN LIGASE PROTEIN CHFR"/>
    <property type="match status" value="1"/>
</dbReference>
<dbReference type="SMART" id="SM00240">
    <property type="entry name" value="FHA"/>
    <property type="match status" value="1"/>
</dbReference>
<sequence length="526" mass="61965">MLAQLITLNNQSSESLNINKAIFKIGRDPTNDKQLLDNKVSSFHLSIELDEMQFTLIDNSSNGTFLNGKRIGKGNKVIIRNGDIIHILPVEKVQKNEIIGFQFITEKITDSRLNSDKITSKSQLNNNQQKDVNDEIQYNNHNDYIDELGDELQCNICNDYLFEAVTINPCNHHFCGACLSNWLGNQKQHNDCPNCRTKIKSIMIARLMNNLVEKWLKNNPSQKRADSLIDKMKQENIIYKNPNYYLNFEKEYKQNEQIQQNDYEEFLSNDENFDDNNPDFQQNEILNPNNFLFVQAFNPQLFNPLIQQQQQVVQPIQTCKSCNGQVWKQYQCHDIQIHIGCSSCGRLIPKRLLNDEENEQLQMFCCICKVYDCKFYYGDCTKANLNKLMLVKDIGNNFQIPLNFINDVEYNRILNHLQGKQHNIIYEFMMEHYINKGDFYFEQNKSTFNFPLQDINVKITPNTPVCWQCHKKLMNFIIFRYVQCWKYDEALFSSTDCFYGINCRTQHRNKFHANKYNHVCEQTKFD</sequence>
<dbReference type="Pfam" id="PF17979">
    <property type="entry name" value="zf-CRD"/>
    <property type="match status" value="1"/>
</dbReference>
<dbReference type="SMART" id="SM00184">
    <property type="entry name" value="RING"/>
    <property type="match status" value="1"/>
</dbReference>
<dbReference type="CDD" id="cd16503">
    <property type="entry name" value="RING-HC_CHFR"/>
    <property type="match status" value="1"/>
</dbReference>
<dbReference type="InterPro" id="IPR001841">
    <property type="entry name" value="Znf_RING"/>
</dbReference>
<dbReference type="InterPro" id="IPR000253">
    <property type="entry name" value="FHA_dom"/>
</dbReference>
<dbReference type="GO" id="GO:0006511">
    <property type="term" value="P:ubiquitin-dependent protein catabolic process"/>
    <property type="evidence" value="ECO:0007669"/>
    <property type="project" value="TreeGrafter"/>
</dbReference>
<keyword evidence="6 13" id="KW-0863">Zinc-finger</keyword>
<dbReference type="EMBL" id="CAJJDN010000178">
    <property type="protein sequence ID" value="CAD8127584.1"/>
    <property type="molecule type" value="Genomic_DNA"/>
</dbReference>
<dbReference type="InterPro" id="IPR040909">
    <property type="entry name" value="CHFR_Znf-CRD"/>
</dbReference>
<keyword evidence="17" id="KW-1185">Reference proteome</keyword>
<evidence type="ECO:0000256" key="9">
    <source>
        <dbReference type="ARBA" id="ARBA00023242"/>
    </source>
</evidence>
<comment type="subcellular location">
    <subcellularLocation>
        <location evidence="1">Nucleus</location>
        <location evidence="1">PML body</location>
    </subcellularLocation>
</comment>
<evidence type="ECO:0000256" key="8">
    <source>
        <dbReference type="ARBA" id="ARBA00022833"/>
    </source>
</evidence>
<dbReference type="InterPro" id="IPR017907">
    <property type="entry name" value="Znf_RING_CS"/>
</dbReference>
<dbReference type="GO" id="GO:0004842">
    <property type="term" value="F:ubiquitin-protein transferase activity"/>
    <property type="evidence" value="ECO:0007669"/>
    <property type="project" value="TreeGrafter"/>
</dbReference>
<evidence type="ECO:0000256" key="10">
    <source>
        <dbReference type="ARBA" id="ARBA00023306"/>
    </source>
</evidence>
<dbReference type="CDD" id="cd00060">
    <property type="entry name" value="FHA"/>
    <property type="match status" value="1"/>
</dbReference>
<organism evidence="16 17">
    <name type="scientific">Paramecium sonneborni</name>
    <dbReference type="NCBI Taxonomy" id="65129"/>
    <lineage>
        <taxon>Eukaryota</taxon>
        <taxon>Sar</taxon>
        <taxon>Alveolata</taxon>
        <taxon>Ciliophora</taxon>
        <taxon>Intramacronucleata</taxon>
        <taxon>Oligohymenophorea</taxon>
        <taxon>Peniculida</taxon>
        <taxon>Parameciidae</taxon>
        <taxon>Paramecium</taxon>
    </lineage>
</organism>
<evidence type="ECO:0000256" key="6">
    <source>
        <dbReference type="ARBA" id="ARBA00022771"/>
    </source>
</evidence>
<dbReference type="GO" id="GO:0005634">
    <property type="term" value="C:nucleus"/>
    <property type="evidence" value="ECO:0007669"/>
    <property type="project" value="TreeGrafter"/>
</dbReference>
<evidence type="ECO:0000256" key="11">
    <source>
        <dbReference type="ARBA" id="ARBA00029800"/>
    </source>
</evidence>
<keyword evidence="5" id="KW-0479">Metal-binding</keyword>
<dbReference type="PROSITE" id="PS50089">
    <property type="entry name" value="ZF_RING_2"/>
    <property type="match status" value="1"/>
</dbReference>
<evidence type="ECO:0000256" key="3">
    <source>
        <dbReference type="ARBA" id="ARBA00017908"/>
    </source>
</evidence>
<evidence type="ECO:0000256" key="12">
    <source>
        <dbReference type="ARBA" id="ARBA00031332"/>
    </source>
</evidence>
<dbReference type="Pfam" id="PF00498">
    <property type="entry name" value="FHA"/>
    <property type="match status" value="1"/>
</dbReference>
<dbReference type="GO" id="GO:0016567">
    <property type="term" value="P:protein ubiquitination"/>
    <property type="evidence" value="ECO:0007669"/>
    <property type="project" value="TreeGrafter"/>
</dbReference>
<protein>
    <recommendedName>
        <fullName evidence="3">E3 ubiquitin-protein ligase CHFR</fullName>
    </recommendedName>
    <alternativeName>
        <fullName evidence="12">Checkpoint with forkhead and RING finger domains protein</fullName>
    </alternativeName>
    <alternativeName>
        <fullName evidence="11">RING-type E3 ubiquitin transferase CHFR</fullName>
    </alternativeName>
</protein>
<keyword evidence="7" id="KW-0833">Ubl conjugation pathway</keyword>
<reference evidence="16" key="1">
    <citation type="submission" date="2021-01" db="EMBL/GenBank/DDBJ databases">
        <authorList>
            <consortium name="Genoscope - CEA"/>
            <person name="William W."/>
        </authorList>
    </citation>
    <scope>NUCLEOTIDE SEQUENCE</scope>
</reference>
<evidence type="ECO:0000256" key="4">
    <source>
        <dbReference type="ARBA" id="ARBA00022679"/>
    </source>
</evidence>